<organism evidence="3 4">
    <name type="scientific">Coniochaeta pulveracea</name>
    <dbReference type="NCBI Taxonomy" id="177199"/>
    <lineage>
        <taxon>Eukaryota</taxon>
        <taxon>Fungi</taxon>
        <taxon>Dikarya</taxon>
        <taxon>Ascomycota</taxon>
        <taxon>Pezizomycotina</taxon>
        <taxon>Sordariomycetes</taxon>
        <taxon>Sordariomycetidae</taxon>
        <taxon>Coniochaetales</taxon>
        <taxon>Coniochaetaceae</taxon>
        <taxon>Coniochaeta</taxon>
    </lineage>
</organism>
<dbReference type="Pfam" id="PF06741">
    <property type="entry name" value="LsmAD"/>
    <property type="match status" value="1"/>
</dbReference>
<evidence type="ECO:0000313" key="4">
    <source>
        <dbReference type="Proteomes" id="UP000275385"/>
    </source>
</evidence>
<feature type="compositionally biased region" description="Basic and acidic residues" evidence="1">
    <location>
        <begin position="400"/>
        <end position="415"/>
    </location>
</feature>
<feature type="domain" description="LsmAD" evidence="2">
    <location>
        <begin position="263"/>
        <end position="338"/>
    </location>
</feature>
<keyword evidence="4" id="KW-1185">Reference proteome</keyword>
<reference evidence="3 4" key="1">
    <citation type="submission" date="2018-08" db="EMBL/GenBank/DDBJ databases">
        <title>Draft genome of the lignicolous fungus Coniochaeta pulveracea.</title>
        <authorList>
            <person name="Borstlap C.J."/>
            <person name="De Witt R.N."/>
            <person name="Botha A."/>
            <person name="Volschenk H."/>
        </authorList>
    </citation>
    <scope>NUCLEOTIDE SEQUENCE [LARGE SCALE GENOMIC DNA]</scope>
    <source>
        <strain evidence="3 4">CAB683</strain>
    </source>
</reference>
<feature type="compositionally biased region" description="Low complexity" evidence="1">
    <location>
        <begin position="753"/>
        <end position="765"/>
    </location>
</feature>
<dbReference type="OrthoDB" id="2275718at2759"/>
<accession>A0A420Y0Q6</accession>
<feature type="region of interest" description="Disordered" evidence="1">
    <location>
        <begin position="1"/>
        <end position="112"/>
    </location>
</feature>
<feature type="compositionally biased region" description="Low complexity" evidence="1">
    <location>
        <begin position="1"/>
        <end position="13"/>
    </location>
</feature>
<feature type="compositionally biased region" description="Polar residues" evidence="1">
    <location>
        <begin position="627"/>
        <end position="645"/>
    </location>
</feature>
<feature type="compositionally biased region" description="Low complexity" evidence="1">
    <location>
        <begin position="585"/>
        <end position="623"/>
    </location>
</feature>
<dbReference type="EMBL" id="QVQW01000073">
    <property type="protein sequence ID" value="RKU41512.1"/>
    <property type="molecule type" value="Genomic_DNA"/>
</dbReference>
<dbReference type="GO" id="GO:0003729">
    <property type="term" value="F:mRNA binding"/>
    <property type="evidence" value="ECO:0007669"/>
    <property type="project" value="TreeGrafter"/>
</dbReference>
<sequence length="1118" mass="120941">MLGVPVTAVPAAPGVMDGQSTTASPKTDTPSFPSTPADVKPANTTRPLYSSKLSDQLKGRGPAPVSGQNSSSSPTTGSVDRKPTPPQRAWTGGKNPITQRATPSSTLNTLGKQSVTGTLREGQRVRFTLTNGSEYEGTYESNPADPASCYLKMVQQTKGQNGTAVRNAVRTEGNMSFQRNHIADARPISNNNNNSFVRANEKAYNGNAQTFRTDTAISGSARPAERPLQRFVFDADLEGDMSLEAPGNQRGTWDQFAVAEQRGLTTDYDENIYTTRINRDDPDYKRRAELAERKAREIESSVAMTSHVAEERRTDYKPAGNADDQGDEEERYSGVRRQEFPPLQSREMKYTPPARRAPTGQSTVKGAPVDPAIISSQLKAPTPKAEETKTAVAPVQTKAVETKEDAKPSVKPEASVDLKADATANATLRAAVMGTATTPGDGKDEKNGTVSRPSTTAASKTAAAPKAVPSGTTANAVPTTNKNLIDKLGKDFKDFAMQEHRRVENNNRMRLKVDKESKLNELRNFSASFKLDTPVPDDIITIIAKDPQKQKEIMEKASRDMQELAASKAAQTQKDKGVNSLPARSKQQQQQQTSKTQTSAEPVTAIATGPAAATAPSTATPAPVDTRATTRPTAPQHSSSPSGVPTRQPMGRPSYAAQAGYQHQSYRNGHQGQHMGGRNGPQAGNLAQRIRENKLHAPYNQHMGGQHVPTEMRAPPTGPAHNVDPTYGRRSGLPPPPHLQPPKLNPSTQEFRPNAFAPAFNPAGPSQASSPRSVVNNVVEPPVLAQPPAGGKLIRRKTKAVDPSKCNILCHLKTVKPKVPNKNWDENGGLQPCYATNPVWRQIEDENKEREQNPNSTMLLTYQEYFEKLPMSTAVPLSALNAQHTVPTTAHLHQLPLHLQNPNPSLPPGQSPRMPTMPMHTPQPAHLLHAPYPPAPDDHRMMHSNSAQSFSSPRVAPQMPVAYAPSMNATPQMPYAQPMLQPYMANGAPQMNPQFRNFSGTPQFLPPQAQHMGGPGQPPFMMAQPAPYMPNGMMPAPGPMPMYPGAPQYMQPLGAGPPPSVAGSNGYPSPNPRPAAPMMAHQGSYQGQQQMGYGMSPGVQYQQAFVPQQHQNKYNGQR</sequence>
<feature type="region of interest" description="Disordered" evidence="1">
    <location>
        <begin position="558"/>
        <end position="661"/>
    </location>
</feature>
<feature type="compositionally biased region" description="Low complexity" evidence="1">
    <location>
        <begin position="1082"/>
        <end position="1094"/>
    </location>
</feature>
<comment type="caution">
    <text evidence="3">The sequence shown here is derived from an EMBL/GenBank/DDBJ whole genome shotgun (WGS) entry which is preliminary data.</text>
</comment>
<evidence type="ECO:0000256" key="1">
    <source>
        <dbReference type="SAM" id="MobiDB-lite"/>
    </source>
</evidence>
<feature type="compositionally biased region" description="Polar residues" evidence="1">
    <location>
        <begin position="66"/>
        <end position="78"/>
    </location>
</feature>
<name>A0A420Y0Q6_9PEZI</name>
<feature type="region of interest" description="Disordered" evidence="1">
    <location>
        <begin position="1055"/>
        <end position="1094"/>
    </location>
</feature>
<dbReference type="PANTHER" id="PTHR12854:SF7">
    <property type="entry name" value="ATAXIN-2 HOMOLOG"/>
    <property type="match status" value="1"/>
</dbReference>
<feature type="region of interest" description="Disordered" evidence="1">
    <location>
        <begin position="350"/>
        <end position="369"/>
    </location>
</feature>
<dbReference type="PANTHER" id="PTHR12854">
    <property type="entry name" value="ATAXIN 2-RELATED"/>
    <property type="match status" value="1"/>
</dbReference>
<feature type="region of interest" description="Disordered" evidence="1">
    <location>
        <begin position="699"/>
        <end position="774"/>
    </location>
</feature>
<feature type="region of interest" description="Disordered" evidence="1">
    <location>
        <begin position="301"/>
        <end position="341"/>
    </location>
</feature>
<dbReference type="InterPro" id="IPR009604">
    <property type="entry name" value="LsmAD_domain"/>
</dbReference>
<dbReference type="InterPro" id="IPR045117">
    <property type="entry name" value="ATXN2-like"/>
</dbReference>
<feature type="compositionally biased region" description="Polar residues" evidence="1">
    <location>
        <begin position="96"/>
        <end position="112"/>
    </location>
</feature>
<dbReference type="SMART" id="SM01272">
    <property type="entry name" value="LsmAD"/>
    <property type="match status" value="1"/>
</dbReference>
<dbReference type="GO" id="GO:0010494">
    <property type="term" value="C:cytoplasmic stress granule"/>
    <property type="evidence" value="ECO:0007669"/>
    <property type="project" value="TreeGrafter"/>
</dbReference>
<dbReference type="Proteomes" id="UP000275385">
    <property type="component" value="Unassembled WGS sequence"/>
</dbReference>
<dbReference type="STRING" id="177199.A0A420Y0Q6"/>
<feature type="compositionally biased region" description="Polar residues" evidence="1">
    <location>
        <begin position="42"/>
        <end position="54"/>
    </location>
</feature>
<dbReference type="GO" id="GO:0034063">
    <property type="term" value="P:stress granule assembly"/>
    <property type="evidence" value="ECO:0007669"/>
    <property type="project" value="TreeGrafter"/>
</dbReference>
<feature type="compositionally biased region" description="Pro residues" evidence="1">
    <location>
        <begin position="733"/>
        <end position="744"/>
    </location>
</feature>
<dbReference type="AlphaFoldDB" id="A0A420Y0Q6"/>
<protein>
    <recommendedName>
        <fullName evidence="2">LsmAD domain-containing protein</fullName>
    </recommendedName>
</protein>
<evidence type="ECO:0000313" key="3">
    <source>
        <dbReference type="EMBL" id="RKU41512.1"/>
    </source>
</evidence>
<proteinExistence type="predicted"/>
<gene>
    <name evidence="3" type="ORF">DL546_003639</name>
</gene>
<evidence type="ECO:0000259" key="2">
    <source>
        <dbReference type="SMART" id="SM01272"/>
    </source>
</evidence>
<feature type="region of interest" description="Disordered" evidence="1">
    <location>
        <begin position="378"/>
        <end position="415"/>
    </location>
</feature>
<feature type="compositionally biased region" description="Low complexity" evidence="1">
    <location>
        <begin position="453"/>
        <end position="467"/>
    </location>
</feature>
<feature type="compositionally biased region" description="Polar residues" evidence="1">
    <location>
        <begin position="18"/>
        <end position="34"/>
    </location>
</feature>
<feature type="region of interest" description="Disordered" evidence="1">
    <location>
        <begin position="434"/>
        <end position="478"/>
    </location>
</feature>